<organism evidence="2">
    <name type="scientific">Timema cristinae</name>
    <name type="common">Walking stick</name>
    <dbReference type="NCBI Taxonomy" id="61476"/>
    <lineage>
        <taxon>Eukaryota</taxon>
        <taxon>Metazoa</taxon>
        <taxon>Ecdysozoa</taxon>
        <taxon>Arthropoda</taxon>
        <taxon>Hexapoda</taxon>
        <taxon>Insecta</taxon>
        <taxon>Pterygota</taxon>
        <taxon>Neoptera</taxon>
        <taxon>Polyneoptera</taxon>
        <taxon>Phasmatodea</taxon>
        <taxon>Timematodea</taxon>
        <taxon>Timematoidea</taxon>
        <taxon>Timematidae</taxon>
        <taxon>Timema</taxon>
    </lineage>
</organism>
<dbReference type="Gene3D" id="1.20.900.10">
    <property type="entry name" value="Dbl homology (DH) domain"/>
    <property type="match status" value="1"/>
</dbReference>
<dbReference type="PROSITE" id="PS50010">
    <property type="entry name" value="DH_2"/>
    <property type="match status" value="1"/>
</dbReference>
<proteinExistence type="predicted"/>
<dbReference type="EMBL" id="OC318627">
    <property type="protein sequence ID" value="CAD7402727.1"/>
    <property type="molecule type" value="Genomic_DNA"/>
</dbReference>
<dbReference type="InterPro" id="IPR011993">
    <property type="entry name" value="PH-like_dom_sf"/>
</dbReference>
<feature type="domain" description="DH" evidence="1">
    <location>
        <begin position="1"/>
        <end position="127"/>
    </location>
</feature>
<dbReference type="GO" id="GO:0005085">
    <property type="term" value="F:guanyl-nucleotide exchange factor activity"/>
    <property type="evidence" value="ECO:0007669"/>
    <property type="project" value="InterPro"/>
</dbReference>
<dbReference type="Gene3D" id="2.30.29.30">
    <property type="entry name" value="Pleckstrin-homology domain (PH domain)/Phosphotyrosine-binding domain (PTB)"/>
    <property type="match status" value="1"/>
</dbReference>
<reference evidence="2" key="1">
    <citation type="submission" date="2020-11" db="EMBL/GenBank/DDBJ databases">
        <authorList>
            <person name="Tran Van P."/>
        </authorList>
    </citation>
    <scope>NUCLEOTIDE SEQUENCE</scope>
</reference>
<dbReference type="InterPro" id="IPR001331">
    <property type="entry name" value="GDS_CDC24_CS"/>
</dbReference>
<protein>
    <recommendedName>
        <fullName evidence="1">DH domain-containing protein</fullName>
    </recommendedName>
</protein>
<accession>A0A7R9GYN9</accession>
<dbReference type="Pfam" id="PF00621">
    <property type="entry name" value="RhoGEF"/>
    <property type="match status" value="1"/>
</dbReference>
<dbReference type="AlphaFoldDB" id="A0A7R9GYN9"/>
<dbReference type="SUPFAM" id="SSF50729">
    <property type="entry name" value="PH domain-like"/>
    <property type="match status" value="1"/>
</dbReference>
<name>A0A7R9GYN9_TIMCR</name>
<gene>
    <name evidence="2" type="ORF">TCEB3V08_LOCUS6642</name>
</gene>
<dbReference type="SUPFAM" id="SSF48065">
    <property type="entry name" value="DBL homology domain (DH-domain)"/>
    <property type="match status" value="1"/>
</dbReference>
<dbReference type="PROSITE" id="PS00741">
    <property type="entry name" value="DH_1"/>
    <property type="match status" value="1"/>
</dbReference>
<dbReference type="InterPro" id="IPR040181">
    <property type="entry name" value="PKHG5/7"/>
</dbReference>
<evidence type="ECO:0000313" key="2">
    <source>
        <dbReference type="EMBL" id="CAD7402727.1"/>
    </source>
</evidence>
<dbReference type="InterPro" id="IPR035899">
    <property type="entry name" value="DBL_dom_sf"/>
</dbReference>
<evidence type="ECO:0000259" key="1">
    <source>
        <dbReference type="PROSITE" id="PS50010"/>
    </source>
</evidence>
<dbReference type="GO" id="GO:0007266">
    <property type="term" value="P:Rho protein signal transduction"/>
    <property type="evidence" value="ECO:0007669"/>
    <property type="project" value="TreeGrafter"/>
</dbReference>
<sequence length="353" mass="40608">MVTAGKKFWGLGVKGRLAASVVKTSSEANSVSQAYHCYALNYINALNYLETLRRHVEFCEFEKWCNRDPRCKKLQLTDLLVAPVQHIMKVPLILKEVESRTEEPSERELITQILEVEENSIRELDDKMKWLKNFERLLEIQRNIVWPSVFELDPKIYVPEFLKPALTRQPCDRIIVSPRRQIINEGLLQIWDSGKPQEMYVVLFDDMLLLTRRKKGLSKKKSSLSKNWASSFSRGSTSSNETSMRYVVYKQPLSLDRFFIYDVSVVESASCRLESAFVLVSLNRFQQVVTIHTFQAPSDQAKGNNSTNPSLAPYTLPPPFGVSFTPGCHHHPPNPFDFVAYYTTKEKPHDDAL</sequence>
<dbReference type="PANTHER" id="PTHR13217">
    <property type="entry name" value="PLECKSTRIN HOMOLOGY DOMAIN-CONTAINING FAMILY G MEMBER 7"/>
    <property type="match status" value="1"/>
</dbReference>
<dbReference type="PANTHER" id="PTHR13217:SF6">
    <property type="entry name" value="PLECKSTRIN HOMOLOGY DOMAIN-CONTAINING FAMILY G MEMBER 7"/>
    <property type="match status" value="1"/>
</dbReference>
<dbReference type="InterPro" id="IPR000219">
    <property type="entry name" value="DH_dom"/>
</dbReference>